<keyword evidence="2" id="KW-0812">Transmembrane</keyword>
<protein>
    <submittedName>
        <fullName evidence="3">Uncharacterized protein</fullName>
    </submittedName>
</protein>
<dbReference type="AlphaFoldDB" id="A0A0F8XX67"/>
<feature type="transmembrane region" description="Helical" evidence="2">
    <location>
        <begin position="87"/>
        <end position="107"/>
    </location>
</feature>
<gene>
    <name evidence="3" type="ORF">LCGC14_2891180</name>
</gene>
<feature type="region of interest" description="Disordered" evidence="1">
    <location>
        <begin position="200"/>
        <end position="240"/>
    </location>
</feature>
<keyword evidence="2" id="KW-0472">Membrane</keyword>
<reference evidence="3" key="1">
    <citation type="journal article" date="2015" name="Nature">
        <title>Complex archaea that bridge the gap between prokaryotes and eukaryotes.</title>
        <authorList>
            <person name="Spang A."/>
            <person name="Saw J.H."/>
            <person name="Jorgensen S.L."/>
            <person name="Zaremba-Niedzwiedzka K."/>
            <person name="Martijn J."/>
            <person name="Lind A.E."/>
            <person name="van Eijk R."/>
            <person name="Schleper C."/>
            <person name="Guy L."/>
            <person name="Ettema T.J."/>
        </authorList>
    </citation>
    <scope>NUCLEOTIDE SEQUENCE</scope>
</reference>
<evidence type="ECO:0000256" key="2">
    <source>
        <dbReference type="SAM" id="Phobius"/>
    </source>
</evidence>
<dbReference type="EMBL" id="LAZR01056665">
    <property type="protein sequence ID" value="KKK73702.1"/>
    <property type="molecule type" value="Genomic_DNA"/>
</dbReference>
<evidence type="ECO:0000313" key="3">
    <source>
        <dbReference type="EMBL" id="KKK73702.1"/>
    </source>
</evidence>
<feature type="transmembrane region" description="Helical" evidence="2">
    <location>
        <begin position="52"/>
        <end position="75"/>
    </location>
</feature>
<sequence>MFDAAAQPQVAATSTLLTALFAAASVMAHFGVCCRRPQDARSPTFVTTADRVLAWVYAAVAIAYDASIVYVGAAVRDERRWPHAPALLVFAWIAVNIVALLPVLVALRSRTRHRALLYAAYSAHATGVAVSVVAAAAADELPVGAWPWQLVTPALLVVVGAWITYRPPRVLRLDADRARYETRRQKRGVGADRDYMTLTERDGAMHADADADGSDPDPDPDSQRDAPVLVASAPRATWRV</sequence>
<name>A0A0F8XX67_9ZZZZ</name>
<organism evidence="3">
    <name type="scientific">marine sediment metagenome</name>
    <dbReference type="NCBI Taxonomy" id="412755"/>
    <lineage>
        <taxon>unclassified sequences</taxon>
        <taxon>metagenomes</taxon>
        <taxon>ecological metagenomes</taxon>
    </lineage>
</organism>
<feature type="transmembrane region" description="Helical" evidence="2">
    <location>
        <begin position="144"/>
        <end position="165"/>
    </location>
</feature>
<feature type="transmembrane region" description="Helical" evidence="2">
    <location>
        <begin position="116"/>
        <end position="138"/>
    </location>
</feature>
<accession>A0A0F8XX67</accession>
<comment type="caution">
    <text evidence="3">The sequence shown here is derived from an EMBL/GenBank/DDBJ whole genome shotgun (WGS) entry which is preliminary data.</text>
</comment>
<feature type="compositionally biased region" description="Basic and acidic residues" evidence="1">
    <location>
        <begin position="200"/>
        <end position="209"/>
    </location>
</feature>
<feature type="compositionally biased region" description="Acidic residues" evidence="1">
    <location>
        <begin position="210"/>
        <end position="220"/>
    </location>
</feature>
<feature type="transmembrane region" description="Helical" evidence="2">
    <location>
        <begin position="12"/>
        <end position="32"/>
    </location>
</feature>
<evidence type="ECO:0000256" key="1">
    <source>
        <dbReference type="SAM" id="MobiDB-lite"/>
    </source>
</evidence>
<proteinExistence type="predicted"/>
<keyword evidence="2" id="KW-1133">Transmembrane helix</keyword>